<dbReference type="PROSITE" id="PS50294">
    <property type="entry name" value="WD_REPEATS_REGION"/>
    <property type="match status" value="1"/>
</dbReference>
<dbReference type="InterPro" id="IPR001680">
    <property type="entry name" value="WD40_rpt"/>
</dbReference>
<dbReference type="Gene3D" id="2.130.10.10">
    <property type="entry name" value="YVTN repeat-like/Quinoprotein amine dehydrogenase"/>
    <property type="match status" value="3"/>
</dbReference>
<dbReference type="Pfam" id="PF00400">
    <property type="entry name" value="WD40"/>
    <property type="match status" value="2"/>
</dbReference>
<feature type="repeat" description="WD" evidence="1">
    <location>
        <begin position="273"/>
        <end position="305"/>
    </location>
</feature>
<reference evidence="3" key="1">
    <citation type="submission" date="2025-08" db="UniProtKB">
        <authorList>
            <consortium name="RefSeq"/>
        </authorList>
    </citation>
    <scope>IDENTIFICATION</scope>
    <source>
        <tissue evidence="3">Entire body</tissue>
    </source>
</reference>
<dbReference type="InParanoid" id="A0A7F5R789"/>
<feature type="repeat" description="WD" evidence="1">
    <location>
        <begin position="182"/>
        <end position="223"/>
    </location>
</feature>
<dbReference type="SUPFAM" id="SSF50969">
    <property type="entry name" value="YVTN repeat-like/Quinoprotein amine dehydrogenase"/>
    <property type="match status" value="1"/>
</dbReference>
<keyword evidence="2" id="KW-1185">Reference proteome</keyword>
<dbReference type="PANTHER" id="PTHR44321">
    <property type="entry name" value="TRANSDUCIN BETA-LIKE PROTEIN 2"/>
    <property type="match status" value="1"/>
</dbReference>
<dbReference type="KEGG" id="apln:112904893"/>
<gene>
    <name evidence="3" type="primary">LOC112904893</name>
</gene>
<dbReference type="InterPro" id="IPR015943">
    <property type="entry name" value="WD40/YVTN_repeat-like_dom_sf"/>
</dbReference>
<dbReference type="PANTHER" id="PTHR44321:SF1">
    <property type="entry name" value="TRANSDUCIN BETA-LIKE PROTEIN 2"/>
    <property type="match status" value="1"/>
</dbReference>
<dbReference type="Proteomes" id="UP000192223">
    <property type="component" value="Unplaced"/>
</dbReference>
<dbReference type="RefSeq" id="XP_025831843.1">
    <property type="nucleotide sequence ID" value="XM_025976058.1"/>
</dbReference>
<proteinExistence type="predicted"/>
<dbReference type="OrthoDB" id="200924at2759"/>
<sequence length="445" mass="50445">MIIWTNTSQSGSENDFTNADRTVLLWDTKDLTQKEHKSLRINVEFDYATFVKWSPDSKAFIINKFNDNTLEVYKVEKKKDGWLGPAVKAVTFPKFVYLLHVTQPFFLLDRTVLLWDTKDLTQKEHKSLRINVEFDYATFVKWSPDSKAFIINKFNDNTLEVYKVEKKKDGWLGPAVKAVTFPKAHKDDVISIGIACTGKFIMTCSNKTDMVVWDLKGQQLALVDTYLMATYCAKITPCGRFIVASGFAPDVKVWEVVFNKAGEFQEVKRAFELSGHTSGVYDVAFDADTSHMATVSKDGTWKLFDTKVDYKKGEDPHLIITGKYEQASNPSRIALSPDAEVIAITTFDSLTLYSTSSGQMDYTIENIYTGPITSLLFDSAGKYVLTTGDRHIRVFHNVTGYRCQVASAKEKLKQNQTSATRERLEKIISDNESFLNNIEKKTAIK</sequence>
<evidence type="ECO:0000256" key="1">
    <source>
        <dbReference type="PROSITE-ProRule" id="PRU00221"/>
    </source>
</evidence>
<organism evidence="2 3">
    <name type="scientific">Agrilus planipennis</name>
    <name type="common">Emerald ash borer</name>
    <name type="synonym">Agrilus marcopoli</name>
    <dbReference type="NCBI Taxonomy" id="224129"/>
    <lineage>
        <taxon>Eukaryota</taxon>
        <taxon>Metazoa</taxon>
        <taxon>Ecdysozoa</taxon>
        <taxon>Arthropoda</taxon>
        <taxon>Hexapoda</taxon>
        <taxon>Insecta</taxon>
        <taxon>Pterygota</taxon>
        <taxon>Neoptera</taxon>
        <taxon>Endopterygota</taxon>
        <taxon>Coleoptera</taxon>
        <taxon>Polyphaga</taxon>
        <taxon>Elateriformia</taxon>
        <taxon>Buprestoidea</taxon>
        <taxon>Buprestidae</taxon>
        <taxon>Agrilinae</taxon>
        <taxon>Agrilus</taxon>
    </lineage>
</organism>
<evidence type="ECO:0000313" key="2">
    <source>
        <dbReference type="Proteomes" id="UP000192223"/>
    </source>
</evidence>
<evidence type="ECO:0000313" key="3">
    <source>
        <dbReference type="RefSeq" id="XP_025831843.1"/>
    </source>
</evidence>
<accession>A0A7F5R789</accession>
<keyword evidence="1" id="KW-0853">WD repeat</keyword>
<dbReference type="GO" id="GO:0030968">
    <property type="term" value="P:endoplasmic reticulum unfolded protein response"/>
    <property type="evidence" value="ECO:0007669"/>
    <property type="project" value="TreeGrafter"/>
</dbReference>
<dbReference type="InterPro" id="IPR042410">
    <property type="entry name" value="WBSCR13"/>
</dbReference>
<dbReference type="InterPro" id="IPR036322">
    <property type="entry name" value="WD40_repeat_dom_sf"/>
</dbReference>
<protein>
    <submittedName>
        <fullName evidence="3">Transducin beta-like protein 2</fullName>
    </submittedName>
</protein>
<dbReference type="InterPro" id="IPR011044">
    <property type="entry name" value="Quino_amine_DH_bsu"/>
</dbReference>
<dbReference type="PROSITE" id="PS50082">
    <property type="entry name" value="WD_REPEATS_2"/>
    <property type="match status" value="2"/>
</dbReference>
<dbReference type="SUPFAM" id="SSF50978">
    <property type="entry name" value="WD40 repeat-like"/>
    <property type="match status" value="1"/>
</dbReference>
<dbReference type="GeneID" id="112904893"/>
<dbReference type="AlphaFoldDB" id="A0A7F5R789"/>
<dbReference type="GO" id="GO:0005783">
    <property type="term" value="C:endoplasmic reticulum"/>
    <property type="evidence" value="ECO:0007669"/>
    <property type="project" value="TreeGrafter"/>
</dbReference>
<name>A0A7F5R789_AGRPL</name>
<dbReference type="SMART" id="SM00320">
    <property type="entry name" value="WD40"/>
    <property type="match status" value="6"/>
</dbReference>